<dbReference type="AlphaFoldDB" id="A0A383AR36"/>
<keyword evidence="1" id="KW-0808">Transferase</keyword>
<dbReference type="GO" id="GO:0003989">
    <property type="term" value="F:acetyl-CoA carboxylase activity"/>
    <property type="evidence" value="ECO:0007669"/>
    <property type="project" value="InterPro"/>
</dbReference>
<dbReference type="InterPro" id="IPR034733">
    <property type="entry name" value="AcCoA_carboxyl_beta"/>
</dbReference>
<dbReference type="PRINTS" id="PR01070">
    <property type="entry name" value="ACCCTRFRASEB"/>
</dbReference>
<feature type="non-terminal residue" evidence="3">
    <location>
        <position position="234"/>
    </location>
</feature>
<protein>
    <recommendedName>
        <fullName evidence="2">CoA carboxyltransferase N-terminal domain-containing protein</fullName>
    </recommendedName>
</protein>
<dbReference type="PANTHER" id="PTHR42995">
    <property type="entry name" value="ACETYL-COENZYME A CARBOXYLASE CARBOXYL TRANSFERASE SUBUNIT BETA, CHLOROPLASTIC"/>
    <property type="match status" value="1"/>
</dbReference>
<dbReference type="GO" id="GO:0016740">
    <property type="term" value="F:transferase activity"/>
    <property type="evidence" value="ECO:0007669"/>
    <property type="project" value="UniProtKB-KW"/>
</dbReference>
<dbReference type="InterPro" id="IPR011762">
    <property type="entry name" value="COA_CT_N"/>
</dbReference>
<feature type="domain" description="CoA carboxyltransferase N-terminal" evidence="2">
    <location>
        <begin position="19"/>
        <end position="234"/>
    </location>
</feature>
<reference evidence="3" key="1">
    <citation type="submission" date="2018-05" db="EMBL/GenBank/DDBJ databases">
        <authorList>
            <person name="Lanie J.A."/>
            <person name="Ng W.-L."/>
            <person name="Kazmierczak K.M."/>
            <person name="Andrzejewski T.M."/>
            <person name="Davidsen T.M."/>
            <person name="Wayne K.J."/>
            <person name="Tettelin H."/>
            <person name="Glass J.I."/>
            <person name="Rusch D."/>
            <person name="Podicherti R."/>
            <person name="Tsui H.-C.T."/>
            <person name="Winkler M.E."/>
        </authorList>
    </citation>
    <scope>NUCLEOTIDE SEQUENCE</scope>
</reference>
<dbReference type="PANTHER" id="PTHR42995:SF5">
    <property type="entry name" value="ACETYL-COENZYME A CARBOXYLASE CARBOXYL TRANSFERASE SUBUNIT BETA, CHLOROPLASTIC"/>
    <property type="match status" value="1"/>
</dbReference>
<dbReference type="InterPro" id="IPR000438">
    <property type="entry name" value="Acetyl_CoA_COase_Trfase_b_su"/>
</dbReference>
<sequence length="234" mass="24823">MLSGLFGKNKGAAGEPEILLDYCQGCGTELLDSELYLHIRVCHVCRLHYPLTARDRIVLMADAGTFRETHRSIVSLKSDIESRSLPRRERVSKTDISTGFTESVVTGRCNVGGVPAIVISLDLKFLGGSMGGVIGEKVTRAFEMAKRRKETVVAMVTSGTGEMQEGVLSLMQMAKVSFGIGALANEGIPFICVIANPTVGQVYASLASLADIILAEPGAVLGLAPTKPIAETPG</sequence>
<dbReference type="EMBL" id="UINC01194094">
    <property type="protein sequence ID" value="SVE10009.1"/>
    <property type="molecule type" value="Genomic_DNA"/>
</dbReference>
<evidence type="ECO:0000256" key="1">
    <source>
        <dbReference type="ARBA" id="ARBA00022679"/>
    </source>
</evidence>
<name>A0A383AR36_9ZZZZ</name>
<organism evidence="3">
    <name type="scientific">marine metagenome</name>
    <dbReference type="NCBI Taxonomy" id="408172"/>
    <lineage>
        <taxon>unclassified sequences</taxon>
        <taxon>metagenomes</taxon>
        <taxon>ecological metagenomes</taxon>
    </lineage>
</organism>
<evidence type="ECO:0000259" key="2">
    <source>
        <dbReference type="PROSITE" id="PS50980"/>
    </source>
</evidence>
<dbReference type="SUPFAM" id="SSF52096">
    <property type="entry name" value="ClpP/crotonase"/>
    <property type="match status" value="1"/>
</dbReference>
<dbReference type="PROSITE" id="PS50980">
    <property type="entry name" value="COA_CT_NTER"/>
    <property type="match status" value="1"/>
</dbReference>
<proteinExistence type="predicted"/>
<dbReference type="InterPro" id="IPR029045">
    <property type="entry name" value="ClpP/crotonase-like_dom_sf"/>
</dbReference>
<dbReference type="GO" id="GO:2001295">
    <property type="term" value="P:malonyl-CoA biosynthetic process"/>
    <property type="evidence" value="ECO:0007669"/>
    <property type="project" value="TreeGrafter"/>
</dbReference>
<gene>
    <name evidence="3" type="ORF">METZ01_LOCUS462863</name>
</gene>
<dbReference type="GO" id="GO:0009317">
    <property type="term" value="C:acetyl-CoA carboxylase complex"/>
    <property type="evidence" value="ECO:0007669"/>
    <property type="project" value="InterPro"/>
</dbReference>
<dbReference type="Pfam" id="PF01039">
    <property type="entry name" value="Carboxyl_trans"/>
    <property type="match status" value="1"/>
</dbReference>
<evidence type="ECO:0000313" key="3">
    <source>
        <dbReference type="EMBL" id="SVE10009.1"/>
    </source>
</evidence>
<dbReference type="GO" id="GO:0006633">
    <property type="term" value="P:fatty acid biosynthetic process"/>
    <property type="evidence" value="ECO:0007669"/>
    <property type="project" value="InterPro"/>
</dbReference>
<dbReference type="Gene3D" id="3.90.226.10">
    <property type="entry name" value="2-enoyl-CoA Hydratase, Chain A, domain 1"/>
    <property type="match status" value="1"/>
</dbReference>
<accession>A0A383AR36</accession>